<sequence>MSLKLKGNRVSHLLVDRDGAPPVPLSQLPSHCGFSVRRARRDVTLVAPYNGCHVTRQRGYYTLPLHVWGIPVMMSCPVSSSSSSPPTISCGSSSMVVMLEGAINYWVVATVSGSWEPLLAVCGKCGYNVDQGPGQLRITVPFTTPCVGLMDSGPSLRLRSAGEEMTLVCPLTSTPTPATPLLYFPYYTITTPAPTTVPYPKIPAFYPWFPFSLKAPVTTVAPTARPPVYPLFAPYPIPYYPVTPKPPTTASKYQLYPKPFQFWYPMMGPTTPKPTTASKYQLYQNPFQFWYPMMGPTTPKPTPASKYQLYPNPFQFWYPMMGPTTPKPTPASKYQLYPNPIKFWYPMMGPTTPKPTTATSKYQLYQNPFQFWYPKMRPTTPQPTTATSKYQLYPNPYPFWALKSPVIDPATPKPITAGCS</sequence>
<keyword evidence="2" id="KW-1185">Reference proteome</keyword>
<reference evidence="1" key="1">
    <citation type="submission" date="2025-08" db="UniProtKB">
        <authorList>
            <consortium name="Ensembl"/>
        </authorList>
    </citation>
    <scope>IDENTIFICATION</scope>
</reference>
<organism evidence="1 2">
    <name type="scientific">Paramormyrops kingsleyae</name>
    <dbReference type="NCBI Taxonomy" id="1676925"/>
    <lineage>
        <taxon>Eukaryota</taxon>
        <taxon>Metazoa</taxon>
        <taxon>Chordata</taxon>
        <taxon>Craniata</taxon>
        <taxon>Vertebrata</taxon>
        <taxon>Euteleostomi</taxon>
        <taxon>Actinopterygii</taxon>
        <taxon>Neopterygii</taxon>
        <taxon>Teleostei</taxon>
        <taxon>Osteoglossocephala</taxon>
        <taxon>Osteoglossomorpha</taxon>
        <taxon>Osteoglossiformes</taxon>
        <taxon>Mormyridae</taxon>
        <taxon>Paramormyrops</taxon>
    </lineage>
</organism>
<name>A0A3B3RIZ9_9TELE</name>
<dbReference type="STRING" id="1676925.ENSPKIP00000018414"/>
<accession>A0A3B3RIZ9</accession>
<evidence type="ECO:0000313" key="1">
    <source>
        <dbReference type="Ensembl" id="ENSPKIP00000018414.1"/>
    </source>
</evidence>
<evidence type="ECO:0000313" key="2">
    <source>
        <dbReference type="Proteomes" id="UP000261540"/>
    </source>
</evidence>
<reference evidence="1" key="2">
    <citation type="submission" date="2025-09" db="UniProtKB">
        <authorList>
            <consortium name="Ensembl"/>
        </authorList>
    </citation>
    <scope>IDENTIFICATION</scope>
</reference>
<dbReference type="Proteomes" id="UP000261540">
    <property type="component" value="Unplaced"/>
</dbReference>
<dbReference type="GeneTree" id="ENSGT01030000234812"/>
<protein>
    <submittedName>
        <fullName evidence="1">Uncharacterized protein</fullName>
    </submittedName>
</protein>
<dbReference type="AlphaFoldDB" id="A0A3B3RIZ9"/>
<dbReference type="Ensembl" id="ENSPKIT00000036247.1">
    <property type="protein sequence ID" value="ENSPKIP00000018414.1"/>
    <property type="gene ID" value="ENSPKIG00000003991.1"/>
</dbReference>
<proteinExistence type="predicted"/>